<dbReference type="AlphaFoldDB" id="A0A178LMQ9"/>
<accession>A0A178LMQ9</accession>
<keyword evidence="1" id="KW-0812">Transmembrane</keyword>
<reference evidence="3 4" key="1">
    <citation type="submission" date="2016-04" db="EMBL/GenBank/DDBJ databases">
        <title>Draft Genome Sequences of Staphylococcus capitis Strain H36, S. capitis Strain H65, S. cohnii Strain H62, S. hominis Strain H69, Mycobacterium iranicum Strain H39, Plantibacter sp. Strain H53, Pseudomonas oryzihabitans Strain H72, and Microbacterium sp. Strain H83, isolated from residential settings.</title>
        <authorList>
            <person name="Lymperopoulou D."/>
            <person name="Adams R.I."/>
            <person name="Lindow S."/>
            <person name="Coil D.A."/>
            <person name="Jospin G."/>
            <person name="Eisen J.A."/>
        </authorList>
    </citation>
    <scope>NUCLEOTIDE SEQUENCE [LARGE SCALE GENOMIC DNA]</scope>
    <source>
        <strain evidence="3 4">H72</strain>
    </source>
</reference>
<keyword evidence="1" id="KW-1133">Transmembrane helix</keyword>
<dbReference type="Pfam" id="PF13116">
    <property type="entry name" value="YhdP"/>
    <property type="match status" value="1"/>
</dbReference>
<dbReference type="NCBIfam" id="TIGR02099">
    <property type="entry name" value="YhdP family protein"/>
    <property type="match status" value="1"/>
</dbReference>
<keyword evidence="1" id="KW-0472">Membrane</keyword>
<protein>
    <submittedName>
        <fullName evidence="3">TIGR02099 family protein</fullName>
    </submittedName>
</protein>
<dbReference type="InterPro" id="IPR011836">
    <property type="entry name" value="YhdP"/>
</dbReference>
<evidence type="ECO:0000259" key="2">
    <source>
        <dbReference type="Pfam" id="PF13116"/>
    </source>
</evidence>
<gene>
    <name evidence="3" type="ORF">A4V15_01740</name>
</gene>
<evidence type="ECO:0000313" key="3">
    <source>
        <dbReference type="EMBL" id="OAN32469.1"/>
    </source>
</evidence>
<dbReference type="Proteomes" id="UP000078356">
    <property type="component" value="Unassembled WGS sequence"/>
</dbReference>
<proteinExistence type="predicted"/>
<comment type="caution">
    <text evidence="3">The sequence shown here is derived from an EMBL/GenBank/DDBJ whole genome shotgun (WGS) entry which is preliminary data.</text>
</comment>
<evidence type="ECO:0000256" key="1">
    <source>
        <dbReference type="SAM" id="Phobius"/>
    </source>
</evidence>
<feature type="domain" description="YhdP central" evidence="2">
    <location>
        <begin position="6"/>
        <end position="1271"/>
    </location>
</feature>
<feature type="transmembrane region" description="Helical" evidence="1">
    <location>
        <begin position="1226"/>
        <end position="1245"/>
    </location>
</feature>
<dbReference type="OrthoDB" id="9762238at2"/>
<evidence type="ECO:0000313" key="4">
    <source>
        <dbReference type="Proteomes" id="UP000078356"/>
    </source>
</evidence>
<dbReference type="InterPro" id="IPR025263">
    <property type="entry name" value="YhdP_central"/>
</dbReference>
<dbReference type="RefSeq" id="WP_064306783.1">
    <property type="nucleotide sequence ID" value="NZ_LWCR01000001.1"/>
</dbReference>
<sequence>MALFKRGALGLALLLLALVTLYMGLGRLLMPWVGEYRNEVETRAAAALGEPVRLGRLEGRWARWNPVLILRDLSLGRGEGTVQLDHLKVVPDVLGSLWHRQLRLKSVQIDGVHLVLEEDAQGHWQLRGLPPRAPDAKPFDPGPVLDGLARLGHASLLDSQLSLIPQQGSPVTLRYAEASLSRQLSGALELATRFRLPDGGTVAAHFSAMPRPENWRASGLEGYVSLPVSDWSRWVPGTLTRQWQLRRAQAEGELWFAWAEGRLQRSHLRLKADELTLAYADHTPVRLQALTLDADQQAGDANRYNGALALKTQLDGKPLEARYGLGYDSTAQHLQVRGDQLDLKQAARLARDLAPLPAPVVQALQALAPHGQLRNLNADLYLQKPLRERLSYAANLERVGFAAYRGAPAAEGVTGSLSGSLGGGELRLDSSDFMLHLSDLFPEPWRYRTAKARLTWSLDDQRFTLGSALMQVTGPEGAASGDMHIQLGLHPEVDSYMDLRVGLKDGDASYTRKYLPTKLPATDFSPELAQWLTTAIVGGRIDEAIYQYQGSLRHGSPAHSRTMSLFFRVHDAQLAYQPGWPALREARGDVFIESDGVKVQVPEGRILDTRVRDVEARIPLLHDGSAPHLRLSARLDSSVRDGLKILQDTPLPTAKVFAGWKGEGALNNSSLNLDIPLAKVQPPVVVVELTPDKARLELADPQLTLTDLRGSFRYDTRSGLSAPDIQARVFDQPIRGQALAEGKPDDPRTRLVVDGRVDVDQLARWLGSEGRPLPARGLLGYRLGLTLAEHSELAVTSDLRGVTIDLPAPFGKSAEETREGFFSLALNDGERRVEATYKGLADAVLMLDPKAIAKGRGEIVLGGGTANLPTAPGYDLRGQLAEFDLAAWQDVYQRFGKASAGGGGSAGQGGGNTLDISSLGRGDLSFGRFLAFGQQIDNLRLTYEPLGIAWQLGLASQTIAGQVRIPRQTGQPIDINLQHLRIPQTPADPSVASEAPRPDPLADVDPRALPALNLAIDRLELGGRLVGAQRLQLRPSPSGANFNALDLDLRGLKVMGALRWEGAPGATHSYYQGRLSGGNIADILLGWNFASSVTSRDFRLDARVDWPGSPAHVALARLNGSLDARFNDGQLRQVEGTASALRIFGLLNFESIRRRLRLDFSDLFGKGLSYDSITGVLDAQQGAFRTRKPISLSGPGAEMSLQGLLDMASNRVDANLKVGLPVSNSLPLAALIAGAPAIGGALFIVDRLIGDRITRMASINYHIEGPWQNPTMTTGKRD</sequence>
<dbReference type="PANTHER" id="PTHR38690:SF1">
    <property type="entry name" value="PROTEASE"/>
    <property type="match status" value="1"/>
</dbReference>
<organism evidence="3 4">
    <name type="scientific">Pseudomonas oryzihabitans</name>
    <dbReference type="NCBI Taxonomy" id="47885"/>
    <lineage>
        <taxon>Bacteria</taxon>
        <taxon>Pseudomonadati</taxon>
        <taxon>Pseudomonadota</taxon>
        <taxon>Gammaproteobacteria</taxon>
        <taxon>Pseudomonadales</taxon>
        <taxon>Pseudomonadaceae</taxon>
        <taxon>Pseudomonas</taxon>
    </lineage>
</organism>
<dbReference type="PANTHER" id="PTHR38690">
    <property type="entry name" value="PROTEASE-RELATED"/>
    <property type="match status" value="1"/>
</dbReference>
<name>A0A178LMQ9_9PSED</name>
<dbReference type="EMBL" id="LWCR01000001">
    <property type="protein sequence ID" value="OAN32469.1"/>
    <property type="molecule type" value="Genomic_DNA"/>
</dbReference>